<comment type="similarity">
    <text evidence="1">Belongs to the AfsR/DnrI/RedD regulatory family.</text>
</comment>
<dbReference type="InterPro" id="IPR016032">
    <property type="entry name" value="Sig_transdc_resp-reg_C-effctor"/>
</dbReference>
<dbReference type="GO" id="GO:0006355">
    <property type="term" value="P:regulation of DNA-templated transcription"/>
    <property type="evidence" value="ECO:0007669"/>
    <property type="project" value="InterPro"/>
</dbReference>
<dbReference type="GO" id="GO:0000160">
    <property type="term" value="P:phosphorelay signal transduction system"/>
    <property type="evidence" value="ECO:0007669"/>
    <property type="project" value="InterPro"/>
</dbReference>
<feature type="repeat" description="TPR" evidence="5">
    <location>
        <begin position="884"/>
        <end position="917"/>
    </location>
</feature>
<evidence type="ECO:0000256" key="3">
    <source>
        <dbReference type="ARBA" id="ARBA00023125"/>
    </source>
</evidence>
<dbReference type="InterPro" id="IPR002182">
    <property type="entry name" value="NB-ARC"/>
</dbReference>
<dbReference type="PROSITE" id="PS50005">
    <property type="entry name" value="TPR"/>
    <property type="match status" value="1"/>
</dbReference>
<dbReference type="InterPro" id="IPR001867">
    <property type="entry name" value="OmpR/PhoB-type_DNA-bd"/>
</dbReference>
<dbReference type="Pfam" id="PF13424">
    <property type="entry name" value="TPR_12"/>
    <property type="match status" value="2"/>
</dbReference>
<reference evidence="9" key="2">
    <citation type="submission" date="2020-09" db="EMBL/GenBank/DDBJ databases">
        <authorList>
            <person name="Sun Q."/>
            <person name="Ohkuma M."/>
        </authorList>
    </citation>
    <scope>NUCLEOTIDE SEQUENCE</scope>
    <source>
        <strain evidence="9">JCM 19831</strain>
    </source>
</reference>
<keyword evidence="4" id="KW-0804">Transcription</keyword>
<dbReference type="CDD" id="cd15831">
    <property type="entry name" value="BTAD"/>
    <property type="match status" value="1"/>
</dbReference>
<dbReference type="InterPro" id="IPR019734">
    <property type="entry name" value="TPR_rpt"/>
</dbReference>
<organism evidence="9 10">
    <name type="scientific">Dactylosporangium sucinum</name>
    <dbReference type="NCBI Taxonomy" id="1424081"/>
    <lineage>
        <taxon>Bacteria</taxon>
        <taxon>Bacillati</taxon>
        <taxon>Actinomycetota</taxon>
        <taxon>Actinomycetes</taxon>
        <taxon>Micromonosporales</taxon>
        <taxon>Micromonosporaceae</taxon>
        <taxon>Dactylosporangium</taxon>
    </lineage>
</organism>
<evidence type="ECO:0000256" key="5">
    <source>
        <dbReference type="PROSITE-ProRule" id="PRU00339"/>
    </source>
</evidence>
<evidence type="ECO:0000313" key="9">
    <source>
        <dbReference type="EMBL" id="GGM04438.1"/>
    </source>
</evidence>
<proteinExistence type="inferred from homology"/>
<dbReference type="GO" id="GO:0003677">
    <property type="term" value="F:DNA binding"/>
    <property type="evidence" value="ECO:0007669"/>
    <property type="project" value="UniProtKB-UniRule"/>
</dbReference>
<dbReference type="Gene3D" id="1.25.40.10">
    <property type="entry name" value="Tetratricopeptide repeat domain"/>
    <property type="match status" value="3"/>
</dbReference>
<name>A0A917WHV8_9ACTN</name>
<feature type="region of interest" description="Disordered" evidence="7">
    <location>
        <begin position="249"/>
        <end position="309"/>
    </location>
</feature>
<dbReference type="PANTHER" id="PTHR35807:SF1">
    <property type="entry name" value="TRANSCRIPTIONAL REGULATOR REDD"/>
    <property type="match status" value="1"/>
</dbReference>
<evidence type="ECO:0000256" key="2">
    <source>
        <dbReference type="ARBA" id="ARBA00023015"/>
    </source>
</evidence>
<dbReference type="SMART" id="SM00028">
    <property type="entry name" value="TPR"/>
    <property type="match status" value="2"/>
</dbReference>
<comment type="caution">
    <text evidence="9">The sequence shown here is derived from an EMBL/GenBank/DDBJ whole genome shotgun (WGS) entry which is preliminary data.</text>
</comment>
<feature type="DNA-binding region" description="OmpR/PhoB-type" evidence="6">
    <location>
        <begin position="1"/>
        <end position="96"/>
    </location>
</feature>
<dbReference type="PROSITE" id="PS51755">
    <property type="entry name" value="OMPR_PHOB"/>
    <property type="match status" value="1"/>
</dbReference>
<dbReference type="Pfam" id="PF00486">
    <property type="entry name" value="Trans_reg_C"/>
    <property type="match status" value="1"/>
</dbReference>
<keyword evidence="10" id="KW-1185">Reference proteome</keyword>
<evidence type="ECO:0000256" key="6">
    <source>
        <dbReference type="PROSITE-ProRule" id="PRU01091"/>
    </source>
</evidence>
<dbReference type="SMART" id="SM01043">
    <property type="entry name" value="BTAD"/>
    <property type="match status" value="1"/>
</dbReference>
<dbReference type="InterPro" id="IPR036388">
    <property type="entry name" value="WH-like_DNA-bd_sf"/>
</dbReference>
<dbReference type="SUPFAM" id="SSF48452">
    <property type="entry name" value="TPR-like"/>
    <property type="match status" value="2"/>
</dbReference>
<dbReference type="EMBL" id="BMPI01000001">
    <property type="protein sequence ID" value="GGM04438.1"/>
    <property type="molecule type" value="Genomic_DNA"/>
</dbReference>
<evidence type="ECO:0000313" key="10">
    <source>
        <dbReference type="Proteomes" id="UP000642070"/>
    </source>
</evidence>
<dbReference type="PANTHER" id="PTHR35807">
    <property type="entry name" value="TRANSCRIPTIONAL REGULATOR REDD-RELATED"/>
    <property type="match status" value="1"/>
</dbReference>
<dbReference type="SMART" id="SM00862">
    <property type="entry name" value="Trans_reg_C"/>
    <property type="match status" value="1"/>
</dbReference>
<reference evidence="9" key="1">
    <citation type="journal article" date="2014" name="Int. J. Syst. Evol. Microbiol.">
        <title>Complete genome sequence of Corynebacterium casei LMG S-19264T (=DSM 44701T), isolated from a smear-ripened cheese.</title>
        <authorList>
            <consortium name="US DOE Joint Genome Institute (JGI-PGF)"/>
            <person name="Walter F."/>
            <person name="Albersmeier A."/>
            <person name="Kalinowski J."/>
            <person name="Ruckert C."/>
        </authorList>
    </citation>
    <scope>NUCLEOTIDE SEQUENCE</scope>
    <source>
        <strain evidence="9">JCM 19831</strain>
    </source>
</reference>
<dbReference type="Proteomes" id="UP000642070">
    <property type="component" value="Unassembled WGS sequence"/>
</dbReference>
<dbReference type="InterPro" id="IPR027417">
    <property type="entry name" value="P-loop_NTPase"/>
</dbReference>
<keyword evidence="2" id="KW-0805">Transcription regulation</keyword>
<evidence type="ECO:0000256" key="7">
    <source>
        <dbReference type="SAM" id="MobiDB-lite"/>
    </source>
</evidence>
<dbReference type="PRINTS" id="PR00364">
    <property type="entry name" value="DISEASERSIST"/>
</dbReference>
<dbReference type="Gene3D" id="1.10.10.10">
    <property type="entry name" value="Winged helix-like DNA-binding domain superfamily/Winged helix DNA-binding domain"/>
    <property type="match status" value="1"/>
</dbReference>
<feature type="domain" description="OmpR/PhoB-type" evidence="8">
    <location>
        <begin position="1"/>
        <end position="96"/>
    </location>
</feature>
<dbReference type="InterPro" id="IPR011990">
    <property type="entry name" value="TPR-like_helical_dom_sf"/>
</dbReference>
<dbReference type="InterPro" id="IPR005158">
    <property type="entry name" value="BTAD"/>
</dbReference>
<evidence type="ECO:0000259" key="8">
    <source>
        <dbReference type="PROSITE" id="PS51755"/>
    </source>
</evidence>
<evidence type="ECO:0000256" key="4">
    <source>
        <dbReference type="ARBA" id="ARBA00023163"/>
    </source>
</evidence>
<dbReference type="AlphaFoldDB" id="A0A917WHV8"/>
<sequence>MDIGILGPVEVSVDGRSLQLGGPRTHSVLAVLCLEAGRMVPTDRLIEVLWGENPPATARSQVQICVSTLRRVFAAAASTGPPVVIETRPPGYALMLTGARLDARQFEERAAQATRLAADGALHEAAGLFRSALELWRGPPLAGLTGPILEASALHLEERRLAVLERHIEVELQIGRHAELVGELGELILQHPLHEWFYGALMTALHRCGRRAKALDVYRQARTVLVGELGLEPGAELRRIEQLVLAGAPEGPAAAEPTRERAEVPVPSADDPPGPNRLRPAAPSQLPMPAADDSPRAARSRPVTPNLLPLDTADFTGRAAEVARVTSAVTGATGRSASRQPAIVAISGPGGVGKSALALHVAHSLRAAFPDGTLYANLSDGTWPVQPVEILGRFLRALGVNGLAIPGGVDALGEVYRDLISDRRMLILLDSAVNETQVLPLLPGNERAAVIVTSRHRLTALPGAEHVSLDVLPPEPSVDLLAAVVGAARAGRDDPALTELALLCGGLPLALRIAGARLASRPHWKPSRLIGRMRDETRRLDELEHGALGVRASIAVSYSGLGPDAQRLLRLLACLDAPEFGSWAAAALLDVALDDAEDLVDDLVEAHLLAVLAETADGPVRFRLLDLVRVFARERAQSEEPDDQRATAVRRALAGWLYLAEEAHRREYGGQYTILHGAEPRWVLPKSATAALLEQPLSWLEAERPALTAGLRQAVRNRWDELAWDLALTLVTLFEARSYLVDWRESAELALALVRQLDNRRGIAAMQYALGALHIVEQRHADARDRLRQALDGFTACDDHHGRGLVLRNLAFLDRIAGRPDLARLGYEQALPILREAGDQIAVAHVLSSLAALRLDAGDANQAQKILDDALAITQIAGSRRVEGQILFRLGEVYLRRDELDRGAEAFHQVLRLARDHGDRLGEAYALLGLGRVRHREGRHGAAETALAQVLQLAEALGDRLVEAHARQALGMLDIERDEPARADEWLDAAARTFGAIGATVQQVNALVVLGELRLRLGDTHGAMRAAVSAGALLGDVDRDDDTAEVRGLRQRISELTRPA</sequence>
<dbReference type="Gene3D" id="3.40.50.300">
    <property type="entry name" value="P-loop containing nucleotide triphosphate hydrolases"/>
    <property type="match status" value="1"/>
</dbReference>
<keyword evidence="5" id="KW-0802">TPR repeat</keyword>
<gene>
    <name evidence="9" type="ORF">GCM10007977_002120</name>
</gene>
<dbReference type="GO" id="GO:0043531">
    <property type="term" value="F:ADP binding"/>
    <property type="evidence" value="ECO:0007669"/>
    <property type="project" value="InterPro"/>
</dbReference>
<dbReference type="InterPro" id="IPR051677">
    <property type="entry name" value="AfsR-DnrI-RedD_regulator"/>
</dbReference>
<dbReference type="Pfam" id="PF00931">
    <property type="entry name" value="NB-ARC"/>
    <property type="match status" value="1"/>
</dbReference>
<dbReference type="SUPFAM" id="SSF46894">
    <property type="entry name" value="C-terminal effector domain of the bipartite response regulators"/>
    <property type="match status" value="1"/>
</dbReference>
<dbReference type="SUPFAM" id="SSF52540">
    <property type="entry name" value="P-loop containing nucleoside triphosphate hydrolases"/>
    <property type="match status" value="1"/>
</dbReference>
<keyword evidence="3 6" id="KW-0238">DNA-binding</keyword>
<protein>
    <submittedName>
        <fullName evidence="9">SARP family transcriptional regulator</fullName>
    </submittedName>
</protein>
<evidence type="ECO:0000256" key="1">
    <source>
        <dbReference type="ARBA" id="ARBA00005820"/>
    </source>
</evidence>
<dbReference type="RefSeq" id="WP_190247740.1">
    <property type="nucleotide sequence ID" value="NZ_BMPI01000001.1"/>
</dbReference>
<accession>A0A917WHV8</accession>
<dbReference type="Pfam" id="PF03704">
    <property type="entry name" value="BTAD"/>
    <property type="match status" value="1"/>
</dbReference>